<dbReference type="AlphaFoldDB" id="B8KQZ1"/>
<gene>
    <name evidence="2" type="primary">sprT</name>
    <name evidence="2" type="ORF">NOR51B_1200</name>
</gene>
<evidence type="ECO:0000259" key="1">
    <source>
        <dbReference type="SMART" id="SM00731"/>
    </source>
</evidence>
<dbReference type="PANTHER" id="PTHR38773">
    <property type="entry name" value="PROTEIN SPRT"/>
    <property type="match status" value="1"/>
</dbReference>
<evidence type="ECO:0000313" key="3">
    <source>
        <dbReference type="Proteomes" id="UP000004699"/>
    </source>
</evidence>
<name>B8KQZ1_9GAMM</name>
<dbReference type="STRING" id="565045.NOR51B_1200"/>
<dbReference type="Proteomes" id="UP000004699">
    <property type="component" value="Unassembled WGS sequence"/>
</dbReference>
<dbReference type="eggNOG" id="COG3091">
    <property type="taxonomic scope" value="Bacteria"/>
</dbReference>
<dbReference type="Pfam" id="PF10263">
    <property type="entry name" value="SprT-like"/>
    <property type="match status" value="1"/>
</dbReference>
<reference evidence="3" key="1">
    <citation type="journal article" date="2013" name="BMC Microbiol.">
        <title>Taxonomy and evolution of bacteriochlorophyll a-containing members of the OM60/NOR5 clade of marine gammaproteobacteria: description of Luminiphilus syltensis gen. nov., sp. nov., reclassification of Haliea rubra as Pseudohaliea rubra gen. nov., comb. nov., and emendation of Chromatocurvus halotolerans.</title>
        <authorList>
            <person name="Spring S."/>
            <person name="Riedel T."/>
            <person name="Sproer C."/>
            <person name="Yan S."/>
            <person name="Harder J."/>
            <person name="Fuchs B.M."/>
        </authorList>
    </citation>
    <scope>NUCLEOTIDE SEQUENCE [LARGE SCALE GENOMIC DNA]</scope>
    <source>
        <strain evidence="3">NOR51-B</strain>
    </source>
</reference>
<feature type="domain" description="SprT-like" evidence="1">
    <location>
        <begin position="18"/>
        <end position="173"/>
    </location>
</feature>
<keyword evidence="3" id="KW-1185">Reference proteome</keyword>
<dbReference type="InterPro" id="IPR006640">
    <property type="entry name" value="SprT-like_domain"/>
</dbReference>
<sequence length="175" mass="20168">MNRYIEPINDEQRQDVDARTQRAVATASLILQVNLPAITVRFDLRGSAAGMFCARSGERWIRFNPWLFAKDWQRHASDTVLHEVAHYGVHMAYPPRSVRAHGPEWRSLVSQLGGSPAATFDDNLEGVPTRRQRRHRYHCGCQTHWLSSTRHNRVLRRKATYHCVQCGRRLTGPVD</sequence>
<organism evidence="2 3">
    <name type="scientific">Luminiphilus syltensis NOR5-1B</name>
    <dbReference type="NCBI Taxonomy" id="565045"/>
    <lineage>
        <taxon>Bacteria</taxon>
        <taxon>Pseudomonadati</taxon>
        <taxon>Pseudomonadota</taxon>
        <taxon>Gammaproteobacteria</taxon>
        <taxon>Cellvibrionales</taxon>
        <taxon>Halieaceae</taxon>
        <taxon>Luminiphilus</taxon>
    </lineage>
</organism>
<dbReference type="HOGENOM" id="CLU_113336_0_0_6"/>
<dbReference type="RefSeq" id="WP_009020001.1">
    <property type="nucleotide sequence ID" value="NZ_DS999411.1"/>
</dbReference>
<dbReference type="PANTHER" id="PTHR38773:SF1">
    <property type="entry name" value="PROTEIN SPRT"/>
    <property type="match status" value="1"/>
</dbReference>
<proteinExistence type="predicted"/>
<dbReference type="EMBL" id="DS999411">
    <property type="protein sequence ID" value="EED35255.1"/>
    <property type="molecule type" value="Genomic_DNA"/>
</dbReference>
<dbReference type="GO" id="GO:0006950">
    <property type="term" value="P:response to stress"/>
    <property type="evidence" value="ECO:0007669"/>
    <property type="project" value="UniProtKB-ARBA"/>
</dbReference>
<evidence type="ECO:0000313" key="2">
    <source>
        <dbReference type="EMBL" id="EED35255.1"/>
    </source>
</evidence>
<protein>
    <submittedName>
        <fullName evidence="2">Protein SprT</fullName>
    </submittedName>
</protein>
<dbReference type="SMART" id="SM00731">
    <property type="entry name" value="SprT"/>
    <property type="match status" value="1"/>
</dbReference>
<accession>B8KQZ1</accession>